<sequence length="243" mass="27891">MSSPAFFARLFRHSKAITPYLHGEIKSLAERDRDASLICIERSSSDTIRQLYESLQQAHPEAGAAYWLTRTWTLVCWQPIFVAFTAIYTCRGLPKLSSMAQHVQPSFISGYQFTSTEVWQGSEEDLIERAGQELMRLFDYFRLEMSEWTRVRPGFTQHLFADGLLGCLVRLSEQHPELSGEYLLQHAHLWLRACGLPEKLASSLNYQAGTKQLALVRTSCCLVYKCQGRPLCRDCPRHPDNKR</sequence>
<accession>A0A099MFE0</accession>
<dbReference type="RefSeq" id="WP_039427411.1">
    <property type="nucleotide sequence ID" value="NZ_CP061844.1"/>
</dbReference>
<name>A0A099MFE0_9VIBR</name>
<dbReference type="STRING" id="29495.EA26_11150"/>
<gene>
    <name evidence="1" type="ORF">EA26_11150</name>
</gene>
<evidence type="ECO:0000313" key="1">
    <source>
        <dbReference type="EMBL" id="KGK11832.1"/>
    </source>
</evidence>
<dbReference type="AlphaFoldDB" id="A0A099MFE0"/>
<dbReference type="GO" id="GO:0051537">
    <property type="term" value="F:2 iron, 2 sulfur cluster binding"/>
    <property type="evidence" value="ECO:0007669"/>
    <property type="project" value="InterPro"/>
</dbReference>
<organism evidence="1 2">
    <name type="scientific">Vibrio navarrensis</name>
    <dbReference type="NCBI Taxonomy" id="29495"/>
    <lineage>
        <taxon>Bacteria</taxon>
        <taxon>Pseudomonadati</taxon>
        <taxon>Pseudomonadota</taxon>
        <taxon>Gammaproteobacteria</taxon>
        <taxon>Vibrionales</taxon>
        <taxon>Vibrionaceae</taxon>
        <taxon>Vibrio</taxon>
    </lineage>
</organism>
<keyword evidence="2" id="KW-1185">Reference proteome</keyword>
<dbReference type="NCBIfam" id="TIGR03950">
    <property type="entry name" value="sidero_Fe_reduc"/>
    <property type="match status" value="1"/>
</dbReference>
<dbReference type="eggNOG" id="ENOG503351S">
    <property type="taxonomic scope" value="Bacteria"/>
</dbReference>
<dbReference type="EMBL" id="JMCG01000001">
    <property type="protein sequence ID" value="KGK11832.1"/>
    <property type="molecule type" value="Genomic_DNA"/>
</dbReference>
<dbReference type="GeneID" id="43683725"/>
<protein>
    <submittedName>
        <fullName evidence="1">(2Fe-2S)-binding protein</fullName>
    </submittedName>
</protein>
<comment type="caution">
    <text evidence="1">The sequence shown here is derived from an EMBL/GenBank/DDBJ whole genome shotgun (WGS) entry which is preliminary data.</text>
</comment>
<dbReference type="InterPro" id="IPR023998">
    <property type="entry name" value="FCR-like"/>
</dbReference>
<proteinExistence type="predicted"/>
<evidence type="ECO:0000313" key="2">
    <source>
        <dbReference type="Proteomes" id="UP000029994"/>
    </source>
</evidence>
<reference evidence="1 2" key="1">
    <citation type="submission" date="2014-04" db="EMBL/GenBank/DDBJ databases">
        <title>Genome sequencing of Vibrio navarrensis strains.</title>
        <authorList>
            <person name="Gladney L.M."/>
            <person name="Katz L.S."/>
            <person name="Marino-Ramirez L."/>
            <person name="Jordan I.K."/>
        </authorList>
    </citation>
    <scope>NUCLEOTIDE SEQUENCE [LARGE SCALE GENOMIC DNA]</scope>
    <source>
        <strain evidence="1 2">ATCC 51183</strain>
    </source>
</reference>
<dbReference type="Proteomes" id="UP000029994">
    <property type="component" value="Unassembled WGS sequence"/>
</dbReference>